<reference evidence="2" key="1">
    <citation type="journal article" date="2023" name="IScience">
        <title>Live-bearing cockroach genome reveals convergent evolutionary mechanisms linked to viviparity in insects and beyond.</title>
        <authorList>
            <person name="Fouks B."/>
            <person name="Harrison M.C."/>
            <person name="Mikhailova A.A."/>
            <person name="Marchal E."/>
            <person name="English S."/>
            <person name="Carruthers M."/>
            <person name="Jennings E.C."/>
            <person name="Chiamaka E.L."/>
            <person name="Frigard R.A."/>
            <person name="Pippel M."/>
            <person name="Attardo G.M."/>
            <person name="Benoit J.B."/>
            <person name="Bornberg-Bauer E."/>
            <person name="Tobe S.S."/>
        </authorList>
    </citation>
    <scope>NUCLEOTIDE SEQUENCE</scope>
    <source>
        <strain evidence="2">Stay&amp;Tobe</strain>
    </source>
</reference>
<feature type="non-terminal residue" evidence="2">
    <location>
        <position position="152"/>
    </location>
</feature>
<accession>A0AAD8EEC0</accession>
<evidence type="ECO:0000313" key="3">
    <source>
        <dbReference type="Proteomes" id="UP001233999"/>
    </source>
</evidence>
<name>A0AAD8EEC0_DIPPU</name>
<dbReference type="Pfam" id="PF00650">
    <property type="entry name" value="CRAL_TRIO"/>
    <property type="match status" value="1"/>
</dbReference>
<dbReference type="Proteomes" id="UP001233999">
    <property type="component" value="Unassembled WGS sequence"/>
</dbReference>
<protein>
    <recommendedName>
        <fullName evidence="1">CRAL-TRIO domain-containing protein</fullName>
    </recommendedName>
</protein>
<dbReference type="InterPro" id="IPR001251">
    <property type="entry name" value="CRAL-TRIO_dom"/>
</dbReference>
<dbReference type="PRINTS" id="PR00180">
    <property type="entry name" value="CRETINALDHBP"/>
</dbReference>
<reference evidence="2" key="2">
    <citation type="submission" date="2023-05" db="EMBL/GenBank/DDBJ databases">
        <authorList>
            <person name="Fouks B."/>
        </authorList>
    </citation>
    <scope>NUCLEOTIDE SEQUENCE</scope>
    <source>
        <strain evidence="2">Stay&amp;Tobe</strain>
        <tissue evidence="2">Testes</tissue>
    </source>
</reference>
<evidence type="ECO:0000259" key="1">
    <source>
        <dbReference type="PROSITE" id="PS50191"/>
    </source>
</evidence>
<feature type="domain" description="CRAL-TRIO" evidence="1">
    <location>
        <begin position="53"/>
        <end position="149"/>
    </location>
</feature>
<dbReference type="GO" id="GO:1902936">
    <property type="term" value="F:phosphatidylinositol bisphosphate binding"/>
    <property type="evidence" value="ECO:0007669"/>
    <property type="project" value="TreeGrafter"/>
</dbReference>
<dbReference type="Gene3D" id="3.40.525.10">
    <property type="entry name" value="CRAL-TRIO lipid binding domain"/>
    <property type="match status" value="1"/>
</dbReference>
<dbReference type="CDD" id="cd00170">
    <property type="entry name" value="SEC14"/>
    <property type="match status" value="1"/>
</dbReference>
<dbReference type="SUPFAM" id="SSF52087">
    <property type="entry name" value="CRAL/TRIO domain"/>
    <property type="match status" value="1"/>
</dbReference>
<dbReference type="EMBL" id="JASPKZ010006444">
    <property type="protein sequence ID" value="KAJ9587365.1"/>
    <property type="molecule type" value="Genomic_DNA"/>
</dbReference>
<dbReference type="AlphaFoldDB" id="A0AAD8EEC0"/>
<sequence length="152" mass="17244">MPELTPDFDRVNIFGLLTPNLGDDFSLLDCFKTLLCTKEVKMCEDYYVKDIYIIDLKNVTLSLISKVSLSTVKKLETCTVKGYNTRIRSIHIVNMPPVAEKLITLIKSAMKKKLSQRLNIHGTDFTELHKQIPKRILPVELGGEAGTIEDNF</sequence>
<dbReference type="InterPro" id="IPR036865">
    <property type="entry name" value="CRAL-TRIO_dom_sf"/>
</dbReference>
<gene>
    <name evidence="2" type="ORF">L9F63_019107</name>
</gene>
<dbReference type="PANTHER" id="PTHR10174">
    <property type="entry name" value="ALPHA-TOCOPHEROL TRANSFER PROTEIN-RELATED"/>
    <property type="match status" value="1"/>
</dbReference>
<dbReference type="PROSITE" id="PS50191">
    <property type="entry name" value="CRAL_TRIO"/>
    <property type="match status" value="1"/>
</dbReference>
<comment type="caution">
    <text evidence="2">The sequence shown here is derived from an EMBL/GenBank/DDBJ whole genome shotgun (WGS) entry which is preliminary data.</text>
</comment>
<organism evidence="2 3">
    <name type="scientific">Diploptera punctata</name>
    <name type="common">Pacific beetle cockroach</name>
    <dbReference type="NCBI Taxonomy" id="6984"/>
    <lineage>
        <taxon>Eukaryota</taxon>
        <taxon>Metazoa</taxon>
        <taxon>Ecdysozoa</taxon>
        <taxon>Arthropoda</taxon>
        <taxon>Hexapoda</taxon>
        <taxon>Insecta</taxon>
        <taxon>Pterygota</taxon>
        <taxon>Neoptera</taxon>
        <taxon>Polyneoptera</taxon>
        <taxon>Dictyoptera</taxon>
        <taxon>Blattodea</taxon>
        <taxon>Blaberoidea</taxon>
        <taxon>Blaberidae</taxon>
        <taxon>Diplopterinae</taxon>
        <taxon>Diploptera</taxon>
    </lineage>
</organism>
<dbReference type="PANTHER" id="PTHR10174:SF224">
    <property type="entry name" value="RETINOL-BINDING PROTEIN PINTA"/>
    <property type="match status" value="1"/>
</dbReference>
<evidence type="ECO:0000313" key="2">
    <source>
        <dbReference type="EMBL" id="KAJ9587365.1"/>
    </source>
</evidence>
<keyword evidence="3" id="KW-1185">Reference proteome</keyword>
<proteinExistence type="predicted"/>
<dbReference type="GO" id="GO:0016020">
    <property type="term" value="C:membrane"/>
    <property type="evidence" value="ECO:0007669"/>
    <property type="project" value="TreeGrafter"/>
</dbReference>